<dbReference type="InterPro" id="IPR050858">
    <property type="entry name" value="Mal-CoA-ACP_Trans/PKS_FabD"/>
</dbReference>
<organism evidence="7 8">
    <name type="scientific">Malassezia pachydermatis</name>
    <dbReference type="NCBI Taxonomy" id="77020"/>
    <lineage>
        <taxon>Eukaryota</taxon>
        <taxon>Fungi</taxon>
        <taxon>Dikarya</taxon>
        <taxon>Basidiomycota</taxon>
        <taxon>Ustilaginomycotina</taxon>
        <taxon>Malasseziomycetes</taxon>
        <taxon>Malasseziales</taxon>
        <taxon>Malasseziaceae</taxon>
        <taxon>Malassezia</taxon>
    </lineage>
</organism>
<dbReference type="PANTHER" id="PTHR42681:SF1">
    <property type="entry name" value="MALONYL-COA-ACYL CARRIER PROTEIN TRANSACYLASE, MITOCHONDRIAL"/>
    <property type="match status" value="1"/>
</dbReference>
<dbReference type="GO" id="GO:0004312">
    <property type="term" value="F:fatty acid synthase activity"/>
    <property type="evidence" value="ECO:0007669"/>
    <property type="project" value="InterPro"/>
</dbReference>
<evidence type="ECO:0000256" key="4">
    <source>
        <dbReference type="ARBA" id="ARBA00048462"/>
    </source>
</evidence>
<protein>
    <recommendedName>
        <fullName evidence="1">[acyl-carrier-protein] S-malonyltransferase</fullName>
        <ecNumber evidence="1">2.3.1.39</ecNumber>
    </recommendedName>
</protein>
<feature type="region of interest" description="Disordered" evidence="5">
    <location>
        <begin position="527"/>
        <end position="548"/>
    </location>
</feature>
<dbReference type="GO" id="GO:0005835">
    <property type="term" value="C:fatty acid synthase complex"/>
    <property type="evidence" value="ECO:0007669"/>
    <property type="project" value="InterPro"/>
</dbReference>
<dbReference type="SMART" id="SM00827">
    <property type="entry name" value="PKS_AT"/>
    <property type="match status" value="1"/>
</dbReference>
<dbReference type="EMBL" id="LGAV01000007">
    <property type="protein sequence ID" value="KOS13277.1"/>
    <property type="molecule type" value="Genomic_DNA"/>
</dbReference>
<evidence type="ECO:0000256" key="1">
    <source>
        <dbReference type="ARBA" id="ARBA00013258"/>
    </source>
</evidence>
<sequence>MDDDEFPRRAGMPDMTKSMVSGKANPVKFVRARAGKGAVSHYGVRRTRSAEQAYDTSGTEARRQQASMHKAKSLPESQIFSLPSSSFNASSWVSSGVAPPLAGRNVAGIGQGYSGRTIEPKRTALIMPGQGSQYITMAQDLYQAYPAARGIWEEAEDAITSFIEGKEVRGMPDSPMRAAFEDVLRQGQSLNAAVTPRGIKYEPGWLRKAVFQGSQLDLTRSEMAMPAILTATLSFLSVLRHELGMDVVRDHVQWAAGHGSGVYAALVSTGSLSKFDAWRAVRYRGLAAMKCLQDHPVLFPSGSQRPANLYETWAFANMSFGKGRALQVDEDGNPKPVHENTWRGTQISAVVLRYGQLQNALEEVKAVQADIQQGAVPGISPEEFVATSNINSEVQIVVAGTIVGVNYACDRLRYKGYGARAVNVPVSGPYHTSFVHSATEQYSDVIKYLPIELPSDHMRVVSSVDGSILTSEEAIRHDLSVALSEPVRWLDTINTLVQQGVQRFVCLGPGRAIAQQLSKELALRERAQRRKNPGQQQTAGTLDDEPSPFEVWSVTTAEGVAQLVTALQKVPPTSP</sequence>
<dbReference type="STRING" id="77020.A0A0M8MMT6"/>
<dbReference type="GO" id="GO:0005739">
    <property type="term" value="C:mitochondrion"/>
    <property type="evidence" value="ECO:0007669"/>
    <property type="project" value="TreeGrafter"/>
</dbReference>
<comment type="catalytic activity">
    <reaction evidence="4">
        <text>holo-[ACP] + malonyl-CoA = malonyl-[ACP] + CoA</text>
        <dbReference type="Rhea" id="RHEA:41792"/>
        <dbReference type="Rhea" id="RHEA-COMP:9623"/>
        <dbReference type="Rhea" id="RHEA-COMP:9685"/>
        <dbReference type="ChEBI" id="CHEBI:57287"/>
        <dbReference type="ChEBI" id="CHEBI:57384"/>
        <dbReference type="ChEBI" id="CHEBI:64479"/>
        <dbReference type="ChEBI" id="CHEBI:78449"/>
        <dbReference type="EC" id="2.3.1.39"/>
    </reaction>
</comment>
<dbReference type="SUPFAM" id="SSF52151">
    <property type="entry name" value="FabD/lysophospholipase-like"/>
    <property type="match status" value="1"/>
</dbReference>
<dbReference type="RefSeq" id="XP_017990909.1">
    <property type="nucleotide sequence ID" value="XM_018136011.1"/>
</dbReference>
<dbReference type="InterPro" id="IPR016035">
    <property type="entry name" value="Acyl_Trfase/lysoPLipase"/>
</dbReference>
<evidence type="ECO:0000313" key="8">
    <source>
        <dbReference type="Proteomes" id="UP000037751"/>
    </source>
</evidence>
<keyword evidence="2" id="KW-0808">Transferase</keyword>
<dbReference type="PRINTS" id="PR01483">
    <property type="entry name" value="FASYNTHASE"/>
</dbReference>
<feature type="region of interest" description="Disordered" evidence="5">
    <location>
        <begin position="1"/>
        <end position="20"/>
    </location>
</feature>
<evidence type="ECO:0000313" key="7">
    <source>
        <dbReference type="EMBL" id="KOS13277.1"/>
    </source>
</evidence>
<feature type="domain" description="Malonyl-CoA:ACP transacylase (MAT)" evidence="6">
    <location>
        <begin position="126"/>
        <end position="546"/>
    </location>
</feature>
<dbReference type="OrthoDB" id="1929172at2759"/>
<dbReference type="VEuPathDB" id="FungiDB:Malapachy_1507"/>
<evidence type="ECO:0000256" key="3">
    <source>
        <dbReference type="ARBA" id="ARBA00023315"/>
    </source>
</evidence>
<dbReference type="PANTHER" id="PTHR42681">
    <property type="entry name" value="MALONYL-COA-ACYL CARRIER PROTEIN TRANSACYLASE, MITOCHONDRIAL"/>
    <property type="match status" value="1"/>
</dbReference>
<dbReference type="EC" id="2.3.1.39" evidence="1"/>
<feature type="compositionally biased region" description="Polar residues" evidence="5">
    <location>
        <begin position="54"/>
        <end position="67"/>
    </location>
</feature>
<gene>
    <name evidence="7" type="ORF">Malapachy_1507</name>
</gene>
<dbReference type="Gene3D" id="3.30.70.250">
    <property type="entry name" value="Malonyl-CoA ACP transacylase, ACP-binding"/>
    <property type="match status" value="1"/>
</dbReference>
<evidence type="ECO:0000259" key="6">
    <source>
        <dbReference type="SMART" id="SM00827"/>
    </source>
</evidence>
<dbReference type="GO" id="GO:0006633">
    <property type="term" value="P:fatty acid biosynthetic process"/>
    <property type="evidence" value="ECO:0007669"/>
    <property type="project" value="InterPro"/>
</dbReference>
<dbReference type="InterPro" id="IPR014043">
    <property type="entry name" value="Acyl_transferase_dom"/>
</dbReference>
<evidence type="ECO:0000256" key="2">
    <source>
        <dbReference type="ARBA" id="ARBA00022679"/>
    </source>
</evidence>
<keyword evidence="3" id="KW-0012">Acyltransferase</keyword>
<proteinExistence type="predicted"/>
<dbReference type="Gene3D" id="3.40.366.10">
    <property type="entry name" value="Malonyl-Coenzyme A Acyl Carrier Protein, domain 2"/>
    <property type="match status" value="2"/>
</dbReference>
<dbReference type="AlphaFoldDB" id="A0A0M8MMT6"/>
<evidence type="ECO:0000256" key="5">
    <source>
        <dbReference type="SAM" id="MobiDB-lite"/>
    </source>
</evidence>
<feature type="region of interest" description="Disordered" evidence="5">
    <location>
        <begin position="48"/>
        <end position="75"/>
    </location>
</feature>
<reference evidence="7 8" key="1">
    <citation type="submission" date="2015-07" db="EMBL/GenBank/DDBJ databases">
        <title>Draft Genome Sequence of Malassezia furfur CBS1878 and Malassezia pachydermatis CBS1879.</title>
        <authorList>
            <person name="Triana S."/>
            <person name="Ohm R."/>
            <person name="Gonzalez A."/>
            <person name="DeCock H."/>
            <person name="Restrepo S."/>
            <person name="Celis A."/>
        </authorList>
    </citation>
    <scope>NUCLEOTIDE SEQUENCE [LARGE SCALE GENOMIC DNA]</scope>
    <source>
        <strain evidence="7 8">CBS 1879</strain>
    </source>
</reference>
<comment type="caution">
    <text evidence="7">The sequence shown here is derived from an EMBL/GenBank/DDBJ whole genome shotgun (WGS) entry which is preliminary data.</text>
</comment>
<dbReference type="GeneID" id="28727886"/>
<accession>A0A0M8MMT6</accession>
<dbReference type="GO" id="GO:0004314">
    <property type="term" value="F:[acyl-carrier-protein] S-malonyltransferase activity"/>
    <property type="evidence" value="ECO:0007669"/>
    <property type="project" value="UniProtKB-EC"/>
</dbReference>
<dbReference type="Proteomes" id="UP000037751">
    <property type="component" value="Unassembled WGS sequence"/>
</dbReference>
<name>A0A0M8MMT6_9BASI</name>
<keyword evidence="8" id="KW-1185">Reference proteome</keyword>
<dbReference type="Pfam" id="PF00698">
    <property type="entry name" value="Acyl_transf_1"/>
    <property type="match status" value="1"/>
</dbReference>
<dbReference type="InterPro" id="IPR003965">
    <property type="entry name" value="Fatty_acid_synthase"/>
</dbReference>
<dbReference type="InterPro" id="IPR001227">
    <property type="entry name" value="Ac_transferase_dom_sf"/>
</dbReference>